<reference evidence="22" key="1">
    <citation type="journal article" date="2014" name="Int. J. Syst. Evol. Microbiol.">
        <title>Complete genome sequence of Corynebacterium casei LMG S-19264T (=DSM 44701T), isolated from a smear-ripened cheese.</title>
        <authorList>
            <consortium name="US DOE Joint Genome Institute (JGI-PGF)"/>
            <person name="Walter F."/>
            <person name="Albersmeier A."/>
            <person name="Kalinowski J."/>
            <person name="Ruckert C."/>
        </authorList>
    </citation>
    <scope>NUCLEOTIDE SEQUENCE</scope>
    <source>
        <strain evidence="22">CGMCC 1.15478</strain>
    </source>
</reference>
<keyword evidence="13" id="KW-0511">Multifunctional enzyme</keyword>
<comment type="function">
    <text evidence="18">Catalyzes the epimerization of the S- and R-forms of NAD(P)HX, a damaged form of NAD(P)H that is a result of enzymatic or heat-dependent hydration. This is a prerequisite for the S-specific NAD(P)H-hydrate dehydratase to allow the repair of both epimers of NAD(P)HX.</text>
</comment>
<feature type="binding site" evidence="17">
    <location>
        <position position="251"/>
    </location>
    <ligand>
        <name>(6S)-NADPHX</name>
        <dbReference type="ChEBI" id="CHEBI:64076"/>
    </ligand>
</feature>
<feature type="binding site" evidence="18">
    <location>
        <position position="67"/>
    </location>
    <ligand>
        <name>K(+)</name>
        <dbReference type="ChEBI" id="CHEBI:29103"/>
    </ligand>
</feature>
<comment type="cofactor">
    <cofactor evidence="17">
        <name>Mg(2+)</name>
        <dbReference type="ChEBI" id="CHEBI:18420"/>
    </cofactor>
</comment>
<dbReference type="EC" id="4.2.1.136" evidence="19"/>
<dbReference type="InterPro" id="IPR004443">
    <property type="entry name" value="YjeF_N_dom"/>
</dbReference>
<feature type="binding site" evidence="18">
    <location>
        <begin position="66"/>
        <end position="70"/>
    </location>
    <ligand>
        <name>(6S)-NADPHX</name>
        <dbReference type="ChEBI" id="CHEBI:64076"/>
    </ligand>
</feature>
<evidence type="ECO:0000256" key="3">
    <source>
        <dbReference type="ARBA" id="ARBA00006001"/>
    </source>
</evidence>
<dbReference type="Gene3D" id="3.40.1190.20">
    <property type="match status" value="1"/>
</dbReference>
<evidence type="ECO:0000256" key="15">
    <source>
        <dbReference type="ARBA" id="ARBA00048238"/>
    </source>
</evidence>
<keyword evidence="10 17" id="KW-0520">NAD</keyword>
<keyword evidence="7 17" id="KW-0067">ATP-binding</keyword>
<evidence type="ECO:0000256" key="12">
    <source>
        <dbReference type="ARBA" id="ARBA00023239"/>
    </source>
</evidence>
<dbReference type="PROSITE" id="PS51383">
    <property type="entry name" value="YJEF_C_3"/>
    <property type="match status" value="1"/>
</dbReference>
<keyword evidence="8 17" id="KW-0521">NADP</keyword>
<feature type="binding site" evidence="17">
    <location>
        <position position="354"/>
    </location>
    <ligand>
        <name>(6S)-NADPHX</name>
        <dbReference type="ChEBI" id="CHEBI:64076"/>
    </ligand>
</feature>
<dbReference type="PIRSF" id="PIRSF017184">
    <property type="entry name" value="Nnr"/>
    <property type="match status" value="1"/>
</dbReference>
<dbReference type="CDD" id="cd01171">
    <property type="entry name" value="YXKO-related"/>
    <property type="match status" value="1"/>
</dbReference>
<reference evidence="22" key="2">
    <citation type="submission" date="2020-09" db="EMBL/GenBank/DDBJ databases">
        <authorList>
            <person name="Sun Q."/>
            <person name="Zhou Y."/>
        </authorList>
    </citation>
    <scope>NUCLEOTIDE SEQUENCE</scope>
    <source>
        <strain evidence="22">CGMCC 1.15478</strain>
    </source>
</reference>
<dbReference type="Proteomes" id="UP000641514">
    <property type="component" value="Unassembled WGS sequence"/>
</dbReference>
<gene>
    <name evidence="17" type="primary">nnrD</name>
    <name evidence="18" type="synonym">nnrE</name>
    <name evidence="22" type="ORF">GCM10011410_16890</name>
</gene>
<comment type="cofactor">
    <cofactor evidence="18 19">
        <name>K(+)</name>
        <dbReference type="ChEBI" id="CHEBI:29103"/>
    </cofactor>
    <text evidence="18 19">Binds 1 potassium ion per subunit.</text>
</comment>
<evidence type="ECO:0000256" key="8">
    <source>
        <dbReference type="ARBA" id="ARBA00022857"/>
    </source>
</evidence>
<evidence type="ECO:0000259" key="20">
    <source>
        <dbReference type="PROSITE" id="PS51383"/>
    </source>
</evidence>
<dbReference type="AlphaFoldDB" id="A0A916U9P9"/>
<dbReference type="GO" id="GO:0046872">
    <property type="term" value="F:metal ion binding"/>
    <property type="evidence" value="ECO:0007669"/>
    <property type="project" value="UniProtKB-UniRule"/>
</dbReference>
<comment type="subunit">
    <text evidence="17">Homotetramer.</text>
</comment>
<comment type="catalytic activity">
    <reaction evidence="2 18 19">
        <text>(6R)-NADPHX = (6S)-NADPHX</text>
        <dbReference type="Rhea" id="RHEA:32227"/>
        <dbReference type="ChEBI" id="CHEBI:64076"/>
        <dbReference type="ChEBI" id="CHEBI:64077"/>
        <dbReference type="EC" id="5.1.99.6"/>
    </reaction>
</comment>
<dbReference type="GO" id="GO:0052855">
    <property type="term" value="F:ADP-dependent NAD(P)H-hydrate dehydratase activity"/>
    <property type="evidence" value="ECO:0007669"/>
    <property type="project" value="UniProtKB-UniRule"/>
</dbReference>
<dbReference type="GO" id="GO:0005524">
    <property type="term" value="F:ATP binding"/>
    <property type="evidence" value="ECO:0007669"/>
    <property type="project" value="UniProtKB-UniRule"/>
</dbReference>
<evidence type="ECO:0000256" key="18">
    <source>
        <dbReference type="HAMAP-Rule" id="MF_01966"/>
    </source>
</evidence>
<proteinExistence type="inferred from homology"/>
<evidence type="ECO:0000256" key="1">
    <source>
        <dbReference type="ARBA" id="ARBA00000013"/>
    </source>
</evidence>
<feature type="binding site" evidence="17">
    <location>
        <position position="304"/>
    </location>
    <ligand>
        <name>(6S)-NADPHX</name>
        <dbReference type="ChEBI" id="CHEBI:64076"/>
    </ligand>
</feature>
<comment type="catalytic activity">
    <reaction evidence="16 17 19">
        <text>(6S)-NADPHX + ADP = AMP + phosphate + NADPH + H(+)</text>
        <dbReference type="Rhea" id="RHEA:32235"/>
        <dbReference type="ChEBI" id="CHEBI:15378"/>
        <dbReference type="ChEBI" id="CHEBI:43474"/>
        <dbReference type="ChEBI" id="CHEBI:57783"/>
        <dbReference type="ChEBI" id="CHEBI:64076"/>
        <dbReference type="ChEBI" id="CHEBI:456215"/>
        <dbReference type="ChEBI" id="CHEBI:456216"/>
        <dbReference type="EC" id="4.2.1.136"/>
    </reaction>
</comment>
<evidence type="ECO:0000256" key="19">
    <source>
        <dbReference type="PIRNR" id="PIRNR017184"/>
    </source>
</evidence>
<dbReference type="InterPro" id="IPR030677">
    <property type="entry name" value="Nnr"/>
</dbReference>
<comment type="function">
    <text evidence="14 19">Bifunctional enzyme that catalyzes the epimerization of the S- and R-forms of NAD(P)HX and the dehydration of the S-form of NAD(P)HX at the expense of ADP, which is converted to AMP. This allows the repair of both epimers of NAD(P)HX, a damaged form of NAD(P)H that is a result of enzymatic or heat-dependent hydration.</text>
</comment>
<dbReference type="HAMAP" id="MF_01966">
    <property type="entry name" value="NADHX_epimerase"/>
    <property type="match status" value="1"/>
</dbReference>
<comment type="similarity">
    <text evidence="3 19">In the N-terminal section; belongs to the NnrE/AIBP family.</text>
</comment>
<keyword evidence="6 17" id="KW-0547">Nucleotide-binding</keyword>
<evidence type="ECO:0000256" key="9">
    <source>
        <dbReference type="ARBA" id="ARBA00022958"/>
    </source>
</evidence>
<accession>A0A916U9P9</accession>
<dbReference type="GO" id="GO:0052856">
    <property type="term" value="F:NAD(P)HX epimerase activity"/>
    <property type="evidence" value="ECO:0007669"/>
    <property type="project" value="UniProtKB-UniRule"/>
</dbReference>
<dbReference type="GO" id="GO:0046496">
    <property type="term" value="P:nicotinamide nucleotide metabolic process"/>
    <property type="evidence" value="ECO:0007669"/>
    <property type="project" value="UniProtKB-UniRule"/>
</dbReference>
<dbReference type="InterPro" id="IPR000631">
    <property type="entry name" value="CARKD"/>
</dbReference>
<dbReference type="Gene3D" id="3.40.50.10260">
    <property type="entry name" value="YjeF N-terminal domain"/>
    <property type="match status" value="1"/>
</dbReference>
<dbReference type="InterPro" id="IPR029056">
    <property type="entry name" value="Ribokinase-like"/>
</dbReference>
<feature type="domain" description="YjeF C-terminal" evidence="20">
    <location>
        <begin position="216"/>
        <end position="484"/>
    </location>
</feature>
<dbReference type="InterPro" id="IPR036652">
    <property type="entry name" value="YjeF_N_dom_sf"/>
</dbReference>
<keyword evidence="11 18" id="KW-0413">Isomerase</keyword>
<evidence type="ECO:0000256" key="4">
    <source>
        <dbReference type="ARBA" id="ARBA00009524"/>
    </source>
</evidence>
<dbReference type="PANTHER" id="PTHR12592:SF0">
    <property type="entry name" value="ATP-DEPENDENT (S)-NAD(P)H-HYDRATE DEHYDRATASE"/>
    <property type="match status" value="1"/>
</dbReference>
<organism evidence="22 23">
    <name type="scientific">Hoyosella rhizosphaerae</name>
    <dbReference type="NCBI Taxonomy" id="1755582"/>
    <lineage>
        <taxon>Bacteria</taxon>
        <taxon>Bacillati</taxon>
        <taxon>Actinomycetota</taxon>
        <taxon>Actinomycetes</taxon>
        <taxon>Mycobacteriales</taxon>
        <taxon>Hoyosellaceae</taxon>
        <taxon>Hoyosella</taxon>
    </lineage>
</organism>
<feature type="binding site" evidence="18">
    <location>
        <position position="126"/>
    </location>
    <ligand>
        <name>K(+)</name>
        <dbReference type="ChEBI" id="CHEBI:29103"/>
    </ligand>
</feature>
<evidence type="ECO:0000256" key="5">
    <source>
        <dbReference type="ARBA" id="ARBA00022723"/>
    </source>
</evidence>
<evidence type="ECO:0000256" key="14">
    <source>
        <dbReference type="ARBA" id="ARBA00025153"/>
    </source>
</evidence>
<comment type="caution">
    <text evidence="18">Lacks conserved residue(s) required for the propagation of feature annotation.</text>
</comment>
<feature type="binding site" evidence="17">
    <location>
        <begin position="388"/>
        <end position="392"/>
    </location>
    <ligand>
        <name>AMP</name>
        <dbReference type="ChEBI" id="CHEBI:456215"/>
    </ligand>
</feature>
<feature type="domain" description="YjeF N-terminal" evidence="21">
    <location>
        <begin position="14"/>
        <end position="211"/>
    </location>
</feature>
<comment type="similarity">
    <text evidence="17">Belongs to the NnrD/CARKD family.</text>
</comment>
<evidence type="ECO:0000313" key="23">
    <source>
        <dbReference type="Proteomes" id="UP000641514"/>
    </source>
</evidence>
<evidence type="ECO:0000256" key="11">
    <source>
        <dbReference type="ARBA" id="ARBA00023235"/>
    </source>
</evidence>
<dbReference type="PANTHER" id="PTHR12592">
    <property type="entry name" value="ATP-DEPENDENT (S)-NAD(P)H-HYDRATE DEHYDRATASE FAMILY MEMBER"/>
    <property type="match status" value="1"/>
</dbReference>
<feature type="binding site" evidence="17">
    <location>
        <position position="417"/>
    </location>
    <ligand>
        <name>AMP</name>
        <dbReference type="ChEBI" id="CHEBI:456215"/>
    </ligand>
</feature>
<comment type="caution">
    <text evidence="22">The sequence shown here is derived from an EMBL/GenBank/DDBJ whole genome shotgun (WGS) entry which is preliminary data.</text>
</comment>
<dbReference type="NCBIfam" id="TIGR00196">
    <property type="entry name" value="yjeF_cterm"/>
    <property type="match status" value="1"/>
</dbReference>
<comment type="function">
    <text evidence="17">Catalyzes the dehydration of the S-form of NAD(P)HX at the expense of ADP, which is converted to AMP. Together with NAD(P)HX epimerase, which catalyzes the epimerization of the S- and R-forms, the enzyme allows the repair of both epimers of NAD(P)HX, a damaged form of NAD(P)H that is a result of enzymatic or heat-dependent hydration.</text>
</comment>
<feature type="binding site" evidence="18">
    <location>
        <position position="159"/>
    </location>
    <ligand>
        <name>K(+)</name>
        <dbReference type="ChEBI" id="CHEBI:29103"/>
    </ligand>
</feature>
<evidence type="ECO:0000313" key="22">
    <source>
        <dbReference type="EMBL" id="GGC65028.1"/>
    </source>
</evidence>
<dbReference type="SUPFAM" id="SSF53613">
    <property type="entry name" value="Ribokinase-like"/>
    <property type="match status" value="1"/>
</dbReference>
<evidence type="ECO:0000256" key="17">
    <source>
        <dbReference type="HAMAP-Rule" id="MF_01965"/>
    </source>
</evidence>
<dbReference type="Pfam" id="PF03853">
    <property type="entry name" value="YjeF_N"/>
    <property type="match status" value="1"/>
</dbReference>
<comment type="catalytic activity">
    <reaction evidence="15 17 19">
        <text>(6S)-NADHX + ADP = AMP + phosphate + NADH + H(+)</text>
        <dbReference type="Rhea" id="RHEA:32223"/>
        <dbReference type="ChEBI" id="CHEBI:15378"/>
        <dbReference type="ChEBI" id="CHEBI:43474"/>
        <dbReference type="ChEBI" id="CHEBI:57945"/>
        <dbReference type="ChEBI" id="CHEBI:64074"/>
        <dbReference type="ChEBI" id="CHEBI:456215"/>
        <dbReference type="ChEBI" id="CHEBI:456216"/>
        <dbReference type="EC" id="4.2.1.136"/>
    </reaction>
</comment>
<comment type="similarity">
    <text evidence="4 19">In the C-terminal section; belongs to the NnrD/CARKD family.</text>
</comment>
<keyword evidence="5 18" id="KW-0479">Metal-binding</keyword>
<keyword evidence="9 18" id="KW-0630">Potassium</keyword>
<dbReference type="SUPFAM" id="SSF64153">
    <property type="entry name" value="YjeF N-terminal domain-like"/>
    <property type="match status" value="1"/>
</dbReference>
<evidence type="ECO:0000256" key="6">
    <source>
        <dbReference type="ARBA" id="ARBA00022741"/>
    </source>
</evidence>
<dbReference type="EC" id="5.1.99.6" evidence="19"/>
<dbReference type="PROSITE" id="PS51385">
    <property type="entry name" value="YJEF_N"/>
    <property type="match status" value="1"/>
</dbReference>
<feature type="binding site" evidence="18">
    <location>
        <begin position="130"/>
        <end position="136"/>
    </location>
    <ligand>
        <name>(6S)-NADPHX</name>
        <dbReference type="ChEBI" id="CHEBI:64076"/>
    </ligand>
</feature>
<dbReference type="Pfam" id="PF01256">
    <property type="entry name" value="Carb_kinase"/>
    <property type="match status" value="1"/>
</dbReference>
<comment type="catalytic activity">
    <reaction evidence="1 18 19">
        <text>(6R)-NADHX = (6S)-NADHX</text>
        <dbReference type="Rhea" id="RHEA:32215"/>
        <dbReference type="ChEBI" id="CHEBI:64074"/>
        <dbReference type="ChEBI" id="CHEBI:64075"/>
        <dbReference type="EC" id="5.1.99.6"/>
    </reaction>
</comment>
<evidence type="ECO:0000256" key="13">
    <source>
        <dbReference type="ARBA" id="ARBA00023268"/>
    </source>
</evidence>
<protein>
    <recommendedName>
        <fullName evidence="19">Bifunctional NAD(P)H-hydrate repair enzyme</fullName>
    </recommendedName>
    <alternativeName>
        <fullName evidence="19">Nicotinamide nucleotide repair protein</fullName>
    </alternativeName>
    <domain>
        <recommendedName>
            <fullName evidence="19">ADP-dependent (S)-NAD(P)H-hydrate dehydratase</fullName>
            <ecNumber evidence="19">4.2.1.136</ecNumber>
        </recommendedName>
        <alternativeName>
            <fullName evidence="19">ADP-dependent NAD(P)HX dehydratase</fullName>
        </alternativeName>
    </domain>
    <domain>
        <recommendedName>
            <fullName evidence="19">NAD(P)H-hydrate epimerase</fullName>
            <ecNumber evidence="19">5.1.99.6</ecNumber>
        </recommendedName>
    </domain>
</protein>
<keyword evidence="12 17" id="KW-0456">Lyase</keyword>
<dbReference type="EMBL" id="BMJH01000002">
    <property type="protein sequence ID" value="GGC65028.1"/>
    <property type="molecule type" value="Genomic_DNA"/>
</dbReference>
<evidence type="ECO:0000256" key="10">
    <source>
        <dbReference type="ARBA" id="ARBA00023027"/>
    </source>
</evidence>
<sequence>MPSMTVGYFAVGQIRDAEAELFTRVPDGTPMRRAAWGLASIVGRELKRHTGSVSGRRVGLLVGSGDNGGDALWAGAFLRRRGVAVDAVVLQPERVHSAGFRALLDAGGRVVNEFGTGVQHPDLVLDGIVGISGQGPLRPKAAQHVERITAPIIAVDLPSGVDPNTGSVSGPAVKATMTVTFGALKPVHALASAMCGQIELVPIGLSLPEPSIIELTDADVGQHWPVPGPADHKYSLGVTGVLAGSAKYPGAAVLCAGGAIAAKSGMVRFVGSAAPSVVGRFPEAIATDSYPPAGRVDAWVVGPGFGVDDAARRTLVAVLERNQPTVLDADALTVLAGDTGVLKGRTAALVVTPHAREFARLAGTEPSGDRVDAAQELAENLSATVLLKGNATVVATPHHSTGVVVAHSSWAATPGTGDVLAGVIGALLGANLNAHQAAMMGAHVHALAARIGAGSLSLNGEVSAGNPISASALLTALPLAIRYVRAAATQT</sequence>
<evidence type="ECO:0000259" key="21">
    <source>
        <dbReference type="PROSITE" id="PS51385"/>
    </source>
</evidence>
<evidence type="ECO:0000256" key="2">
    <source>
        <dbReference type="ARBA" id="ARBA00000909"/>
    </source>
</evidence>
<evidence type="ECO:0000256" key="16">
    <source>
        <dbReference type="ARBA" id="ARBA00049209"/>
    </source>
</evidence>
<feature type="binding site" evidence="17">
    <location>
        <position position="418"/>
    </location>
    <ligand>
        <name>(6S)-NADPHX</name>
        <dbReference type="ChEBI" id="CHEBI:64076"/>
    </ligand>
</feature>
<evidence type="ECO:0000256" key="7">
    <source>
        <dbReference type="ARBA" id="ARBA00022840"/>
    </source>
</evidence>
<dbReference type="GO" id="GO:0110051">
    <property type="term" value="P:metabolite repair"/>
    <property type="evidence" value="ECO:0007669"/>
    <property type="project" value="TreeGrafter"/>
</dbReference>
<keyword evidence="23" id="KW-1185">Reference proteome</keyword>
<feature type="binding site" evidence="18">
    <location>
        <position position="156"/>
    </location>
    <ligand>
        <name>(6S)-NADPHX</name>
        <dbReference type="ChEBI" id="CHEBI:64076"/>
    </ligand>
</feature>
<name>A0A916U9P9_9ACTN</name>
<comment type="similarity">
    <text evidence="18">Belongs to the NnrE/AIBP family.</text>
</comment>
<dbReference type="HAMAP" id="MF_01965">
    <property type="entry name" value="NADHX_dehydratase"/>
    <property type="match status" value="1"/>
</dbReference>